<dbReference type="FunCoup" id="A0A0C3GBE3">
    <property type="interactions" value="107"/>
</dbReference>
<feature type="compositionally biased region" description="Basic and acidic residues" evidence="3">
    <location>
        <begin position="110"/>
        <end position="124"/>
    </location>
</feature>
<name>A0A0C3GBE3_PILCF</name>
<protein>
    <recommendedName>
        <fullName evidence="4">Fcf2 pre-rRNA processing C-terminal domain-containing protein</fullName>
    </recommendedName>
</protein>
<evidence type="ECO:0000259" key="4">
    <source>
        <dbReference type="Pfam" id="PF08698"/>
    </source>
</evidence>
<keyword evidence="6" id="KW-1185">Reference proteome</keyword>
<comment type="subcellular location">
    <subcellularLocation>
        <location evidence="1">Nucleus</location>
        <location evidence="1">Nucleolus</location>
    </subcellularLocation>
</comment>
<evidence type="ECO:0000256" key="1">
    <source>
        <dbReference type="ARBA" id="ARBA00004604"/>
    </source>
</evidence>
<dbReference type="PANTHER" id="PTHR21686">
    <property type="entry name" value="DEOXYNUCLEOTIDYLTRANSFERASE TERMINAL-INTERACTING PROTEIN 2"/>
    <property type="match status" value="1"/>
</dbReference>
<accession>A0A0C3GBE3</accession>
<dbReference type="GO" id="GO:0005730">
    <property type="term" value="C:nucleolus"/>
    <property type="evidence" value="ECO:0007669"/>
    <property type="project" value="UniProtKB-SubCell"/>
</dbReference>
<feature type="domain" description="Fcf2 pre-rRNA processing C-terminal" evidence="4">
    <location>
        <begin position="165"/>
        <end position="267"/>
    </location>
</feature>
<feature type="compositionally biased region" description="Low complexity" evidence="3">
    <location>
        <begin position="23"/>
        <end position="42"/>
    </location>
</feature>
<feature type="compositionally biased region" description="Basic and acidic residues" evidence="3">
    <location>
        <begin position="7"/>
        <end position="22"/>
    </location>
</feature>
<evidence type="ECO:0000313" key="6">
    <source>
        <dbReference type="Proteomes" id="UP000054166"/>
    </source>
</evidence>
<dbReference type="STRING" id="765440.A0A0C3GBE3"/>
<dbReference type="EMBL" id="KN832975">
    <property type="protein sequence ID" value="KIM89039.1"/>
    <property type="molecule type" value="Genomic_DNA"/>
</dbReference>
<evidence type="ECO:0000256" key="3">
    <source>
        <dbReference type="SAM" id="MobiDB-lite"/>
    </source>
</evidence>
<dbReference type="GO" id="GO:0006396">
    <property type="term" value="P:RNA processing"/>
    <property type="evidence" value="ECO:0007669"/>
    <property type="project" value="TreeGrafter"/>
</dbReference>
<dbReference type="Proteomes" id="UP000054166">
    <property type="component" value="Unassembled WGS sequence"/>
</dbReference>
<evidence type="ECO:0000256" key="2">
    <source>
        <dbReference type="ARBA" id="ARBA00023242"/>
    </source>
</evidence>
<dbReference type="OrthoDB" id="427886at2759"/>
<dbReference type="AlphaFoldDB" id="A0A0C3GBE3"/>
<evidence type="ECO:0000313" key="5">
    <source>
        <dbReference type="EMBL" id="KIM89039.1"/>
    </source>
</evidence>
<dbReference type="Pfam" id="PF08698">
    <property type="entry name" value="Fcf2"/>
    <property type="match status" value="1"/>
</dbReference>
<dbReference type="HOGENOM" id="CLU_075129_0_0_1"/>
<reference evidence="6" key="2">
    <citation type="submission" date="2015-01" db="EMBL/GenBank/DDBJ databases">
        <title>Evolutionary Origins and Diversification of the Mycorrhizal Mutualists.</title>
        <authorList>
            <consortium name="DOE Joint Genome Institute"/>
            <consortium name="Mycorrhizal Genomics Consortium"/>
            <person name="Kohler A."/>
            <person name="Kuo A."/>
            <person name="Nagy L.G."/>
            <person name="Floudas D."/>
            <person name="Copeland A."/>
            <person name="Barry K.W."/>
            <person name="Cichocki N."/>
            <person name="Veneault-Fourrey C."/>
            <person name="LaButti K."/>
            <person name="Lindquist E.A."/>
            <person name="Lipzen A."/>
            <person name="Lundell T."/>
            <person name="Morin E."/>
            <person name="Murat C."/>
            <person name="Riley R."/>
            <person name="Ohm R."/>
            <person name="Sun H."/>
            <person name="Tunlid A."/>
            <person name="Henrissat B."/>
            <person name="Grigoriev I.V."/>
            <person name="Hibbett D.S."/>
            <person name="Martin F."/>
        </authorList>
    </citation>
    <scope>NUCLEOTIDE SEQUENCE [LARGE SCALE GENOMIC DNA]</scope>
    <source>
        <strain evidence="6">F 1598</strain>
    </source>
</reference>
<dbReference type="InterPro" id="IPR039883">
    <property type="entry name" value="Fcf2/DNTTIP2"/>
</dbReference>
<feature type="region of interest" description="Disordered" evidence="3">
    <location>
        <begin position="1"/>
        <end position="155"/>
    </location>
</feature>
<dbReference type="GO" id="GO:0003723">
    <property type="term" value="F:RNA binding"/>
    <property type="evidence" value="ECO:0007669"/>
    <property type="project" value="TreeGrafter"/>
</dbReference>
<dbReference type="PANTHER" id="PTHR21686:SF12">
    <property type="entry name" value="DEOXYNUCLEOTIDYLTRANSFERASE TERMINAL-INTERACTING PROTEIN 2"/>
    <property type="match status" value="1"/>
</dbReference>
<sequence>MALTALDKGKGKAVPETHKETSESGSSSSSASSSDSDSSSSESESEDEVTPEYLESLLEKARQSAAVRHSARKNYNGAHEEEMIKLSGSTNELLPSLDPGKLPPPYFELGKTRHDGPSSIRDPDIEQAVKASSSFDVPAPPVPPPELTKSGKPLTKKEKKALKNLTAGSDWFDLPAPAEADLPRLYREVESLRLRNQLDPKRFYRKDEGEGKGIKGLPKYFAIGTVVPSNSPFGTPSADNLPRSHRKRTLVDELVDDAEAKRYAKKKFTELQGVRGARGRGTLAKKNALRKPKW</sequence>
<gene>
    <name evidence="5" type="ORF">PILCRDRAFT_812934</name>
</gene>
<organism evidence="5 6">
    <name type="scientific">Piloderma croceum (strain F 1598)</name>
    <dbReference type="NCBI Taxonomy" id="765440"/>
    <lineage>
        <taxon>Eukaryota</taxon>
        <taxon>Fungi</taxon>
        <taxon>Dikarya</taxon>
        <taxon>Basidiomycota</taxon>
        <taxon>Agaricomycotina</taxon>
        <taxon>Agaricomycetes</taxon>
        <taxon>Agaricomycetidae</taxon>
        <taxon>Atheliales</taxon>
        <taxon>Atheliaceae</taxon>
        <taxon>Piloderma</taxon>
    </lineage>
</organism>
<reference evidence="5 6" key="1">
    <citation type="submission" date="2014-04" db="EMBL/GenBank/DDBJ databases">
        <authorList>
            <consortium name="DOE Joint Genome Institute"/>
            <person name="Kuo A."/>
            <person name="Tarkka M."/>
            <person name="Buscot F."/>
            <person name="Kohler A."/>
            <person name="Nagy L.G."/>
            <person name="Floudas D."/>
            <person name="Copeland A."/>
            <person name="Barry K.W."/>
            <person name="Cichocki N."/>
            <person name="Veneault-Fourrey C."/>
            <person name="LaButti K."/>
            <person name="Lindquist E.A."/>
            <person name="Lipzen A."/>
            <person name="Lundell T."/>
            <person name="Morin E."/>
            <person name="Murat C."/>
            <person name="Sun H."/>
            <person name="Tunlid A."/>
            <person name="Henrissat B."/>
            <person name="Grigoriev I.V."/>
            <person name="Hibbett D.S."/>
            <person name="Martin F."/>
            <person name="Nordberg H.P."/>
            <person name="Cantor M.N."/>
            <person name="Hua S.X."/>
        </authorList>
    </citation>
    <scope>NUCLEOTIDE SEQUENCE [LARGE SCALE GENOMIC DNA]</scope>
    <source>
        <strain evidence="5 6">F 1598</strain>
    </source>
</reference>
<proteinExistence type="predicted"/>
<dbReference type="InterPro" id="IPR014810">
    <property type="entry name" value="Fcf2_C"/>
</dbReference>
<keyword evidence="2" id="KW-0539">Nucleus</keyword>
<dbReference type="InParanoid" id="A0A0C3GBE3"/>